<comment type="caution">
    <text evidence="1">The sequence shown here is derived from an EMBL/GenBank/DDBJ whole genome shotgun (WGS) entry which is preliminary data.</text>
</comment>
<evidence type="ECO:0000313" key="2">
    <source>
        <dbReference type="Proteomes" id="UP000290682"/>
    </source>
</evidence>
<dbReference type="NCBIfam" id="TIGR02532">
    <property type="entry name" value="IV_pilin_GFxxxE"/>
    <property type="match status" value="1"/>
</dbReference>
<evidence type="ECO:0000313" key="1">
    <source>
        <dbReference type="EMBL" id="RXZ44478.1"/>
    </source>
</evidence>
<dbReference type="Pfam" id="PF07963">
    <property type="entry name" value="N_methyl"/>
    <property type="match status" value="1"/>
</dbReference>
<name>A0ABY0FE12_9NEIS</name>
<gene>
    <name evidence="1" type="ORF">EBB06_05075</name>
</gene>
<accession>A0ABY0FE12</accession>
<dbReference type="SUPFAM" id="SSF54523">
    <property type="entry name" value="Pili subunits"/>
    <property type="match status" value="1"/>
</dbReference>
<dbReference type="InterPro" id="IPR012902">
    <property type="entry name" value="N_methyl_site"/>
</dbReference>
<proteinExistence type="predicted"/>
<protein>
    <submittedName>
        <fullName evidence="1">Prepilin-type N-terminal cleavage/methylation domain-containing protein</fullName>
    </submittedName>
</protein>
<dbReference type="InterPro" id="IPR045584">
    <property type="entry name" value="Pilin-like"/>
</dbReference>
<dbReference type="Proteomes" id="UP000290682">
    <property type="component" value="Unassembled WGS sequence"/>
</dbReference>
<organism evidence="1 2">
    <name type="scientific">Crenobacter cavernae</name>
    <dbReference type="NCBI Taxonomy" id="2290923"/>
    <lineage>
        <taxon>Bacteria</taxon>
        <taxon>Pseudomonadati</taxon>
        <taxon>Pseudomonadota</taxon>
        <taxon>Betaproteobacteria</taxon>
        <taxon>Neisseriales</taxon>
        <taxon>Neisseriaceae</taxon>
        <taxon>Crenobacter</taxon>
    </lineage>
</organism>
<reference evidence="1 2" key="1">
    <citation type="submission" date="2018-10" db="EMBL/GenBank/DDBJ databases">
        <title>Draft genome of Fastidiocella sp. strain 375T, a bacterium isolated from a karstic cave dripping water.</title>
        <authorList>
            <person name="Coelho C."/>
            <person name="Verissimo A."/>
            <person name="Tiago I."/>
        </authorList>
    </citation>
    <scope>NUCLEOTIDE SEQUENCE [LARGE SCALE GENOMIC DNA]</scope>
    <source>
        <strain evidence="1 2">CAVE-375</strain>
    </source>
</reference>
<dbReference type="EMBL" id="REGR01000003">
    <property type="protein sequence ID" value="RXZ44478.1"/>
    <property type="molecule type" value="Genomic_DNA"/>
</dbReference>
<sequence>MTRHPHTGFTLIELLVALTILGVLAALAAPSFRNMLESQRMKGALAAIGGLYDNARWHAVRQRSDVVFVFQPGNNNTWQAQLTSGGATVQSVSSADYPGIKPAAAQAKVEITLSKSQGLPRNIGNRTISLSNPVCTNGASFTVWATGLSSTDRSRCEGA</sequence>
<dbReference type="RefSeq" id="WP_129212031.1">
    <property type="nucleotide sequence ID" value="NZ_REGR01000003.1"/>
</dbReference>
<dbReference type="PROSITE" id="PS00409">
    <property type="entry name" value="PROKAR_NTER_METHYL"/>
    <property type="match status" value="1"/>
</dbReference>
<dbReference type="Gene3D" id="3.30.700.10">
    <property type="entry name" value="Glycoprotein, Type 4 Pilin"/>
    <property type="match status" value="1"/>
</dbReference>
<keyword evidence="2" id="KW-1185">Reference proteome</keyword>